<evidence type="ECO:0000256" key="10">
    <source>
        <dbReference type="RuleBase" id="RU363097"/>
    </source>
</evidence>
<feature type="compositionally biased region" description="Low complexity" evidence="11">
    <location>
        <begin position="15"/>
        <end position="24"/>
    </location>
</feature>
<dbReference type="PANTHER" id="PTHR11011">
    <property type="entry name" value="MALE STERILITY PROTEIN 2-RELATED"/>
    <property type="match status" value="1"/>
</dbReference>
<dbReference type="GO" id="GO:0005777">
    <property type="term" value="C:peroxisome"/>
    <property type="evidence" value="ECO:0007669"/>
    <property type="project" value="TreeGrafter"/>
</dbReference>
<feature type="domain" description="Fatty acyl-CoA reductase C-terminal" evidence="12">
    <location>
        <begin position="491"/>
        <end position="583"/>
    </location>
</feature>
<keyword evidence="6" id="KW-1133">Transmembrane helix</keyword>
<evidence type="ECO:0000256" key="7">
    <source>
        <dbReference type="ARBA" id="ARBA00023098"/>
    </source>
</evidence>
<evidence type="ECO:0000256" key="8">
    <source>
        <dbReference type="ARBA" id="ARBA00023136"/>
    </source>
</evidence>
<dbReference type="GO" id="GO:0102965">
    <property type="term" value="F:alcohol-forming long-chain fatty acyl-CoA reductase activity"/>
    <property type="evidence" value="ECO:0007669"/>
    <property type="project" value="UniProtKB-EC"/>
</dbReference>
<dbReference type="CDD" id="cd09071">
    <property type="entry name" value="FAR_C"/>
    <property type="match status" value="1"/>
</dbReference>
<evidence type="ECO:0000256" key="6">
    <source>
        <dbReference type="ARBA" id="ARBA00022989"/>
    </source>
</evidence>
<keyword evidence="5 10" id="KW-0521">NADP</keyword>
<dbReference type="PANTHER" id="PTHR11011:SF116">
    <property type="entry name" value="FATTY ACYL-COA REDUCTASE CG5065-RELATED"/>
    <property type="match status" value="1"/>
</dbReference>
<evidence type="ECO:0000313" key="14">
    <source>
        <dbReference type="Proteomes" id="UP000515158"/>
    </source>
</evidence>
<accession>A0A6P8ZMR0</accession>
<evidence type="ECO:0000259" key="12">
    <source>
        <dbReference type="Pfam" id="PF03015"/>
    </source>
</evidence>
<evidence type="ECO:0000256" key="1">
    <source>
        <dbReference type="ARBA" id="ARBA00004141"/>
    </source>
</evidence>
<dbReference type="OrthoDB" id="429813at2759"/>
<dbReference type="Gene3D" id="3.40.50.720">
    <property type="entry name" value="NAD(P)-binding Rossmann-like Domain"/>
    <property type="match status" value="1"/>
</dbReference>
<dbReference type="GO" id="GO:0080019">
    <property type="term" value="F:alcohol-forming very long-chain fatty acyl-CoA reductase activity"/>
    <property type="evidence" value="ECO:0007669"/>
    <property type="project" value="InterPro"/>
</dbReference>
<comment type="function">
    <text evidence="10">Catalyzes the reduction of fatty acyl-CoA to fatty alcohols.</text>
</comment>
<comment type="subcellular location">
    <subcellularLocation>
        <location evidence="1">Membrane</location>
        <topology evidence="1">Multi-pass membrane protein</topology>
    </subcellularLocation>
</comment>
<sequence length="631" mass="68190">MGVRETERRQRLSEAAANRAVARALSHSTRCRSSQQWPVSARPCDPSPGLARPGRQSPDRLRTISSTPAPPSTASRTSRHHHRGPAAAPTRPSLRWSTHSTGAMPLQAARGLQGLHQCPSGEASGEEASEVVRFYAGRRVLVTGASGFMGKVLVEKLLRSCPDLGGVVVLLRPKKDRDVDARLRDMLAMPLFDAVRRRDPGVLAKVKAVRGDVSLPRLGLSPADRAHLANTVSVVFHAAATVRFNEHLRKAADVNVAGTQAVLDLCRDMAGLVALLHVSTAFCACTRRMVQELVYPSPMSAATLRAELAARDDAAVESDTARLIGAYPNTYTFTKAVAEAVILEEGKELPVVIVRPSIVSPSWREPVPGWVDNWNGPVGPWVSIGKGTLSCVFGRADVVADFVPVDVCIDLMVAAAWDVHAHADLADARRAGVAVYNCVSGASNPVTWGDSTDLWVQGVRRRPYASTLGTPTASFTTSRAAHHLRTLAGQLVRAYAVDAVAMAAARKSPRLADLVWKQCARMRSLEFFTTREFAFQTDNVRALWSRMSDADRLAFPFAEVAVMDWGQYLAVVLEGTKTFLLHEDAAAASRDANAAGKTRSRILRAYSTQRLLPLLAVPLLAVNASPLLSKL</sequence>
<protein>
    <recommendedName>
        <fullName evidence="10">Fatty acyl-CoA reductase</fullName>
        <ecNumber evidence="10">1.2.1.84</ecNumber>
    </recommendedName>
</protein>
<feature type="compositionally biased region" description="Polar residues" evidence="11">
    <location>
        <begin position="26"/>
        <end position="38"/>
    </location>
</feature>
<feature type="compositionally biased region" description="Basic and acidic residues" evidence="11">
    <location>
        <begin position="1"/>
        <end position="12"/>
    </location>
</feature>
<dbReference type="InterPro" id="IPR033640">
    <property type="entry name" value="FAR_C"/>
</dbReference>
<evidence type="ECO:0000256" key="2">
    <source>
        <dbReference type="ARBA" id="ARBA00005928"/>
    </source>
</evidence>
<keyword evidence="4" id="KW-0812">Transmembrane</keyword>
<keyword evidence="7 10" id="KW-0443">Lipid metabolism</keyword>
<dbReference type="Pfam" id="PF07993">
    <property type="entry name" value="NAD_binding_4"/>
    <property type="match status" value="1"/>
</dbReference>
<name>A0A6P8ZMR0_THRPL</name>
<dbReference type="FunFam" id="3.40.50.720:FF:000143">
    <property type="entry name" value="Fatty acyl-CoA reductase"/>
    <property type="match status" value="1"/>
</dbReference>
<dbReference type="Proteomes" id="UP000515158">
    <property type="component" value="Unplaced"/>
</dbReference>
<dbReference type="RefSeq" id="XP_034241039.1">
    <property type="nucleotide sequence ID" value="XM_034385148.1"/>
</dbReference>
<dbReference type="EC" id="1.2.1.84" evidence="10"/>
<comment type="catalytic activity">
    <reaction evidence="9 10">
        <text>a long-chain fatty acyl-CoA + 2 NADPH + 2 H(+) = a long-chain primary fatty alcohol + 2 NADP(+) + CoA</text>
        <dbReference type="Rhea" id="RHEA:52716"/>
        <dbReference type="ChEBI" id="CHEBI:15378"/>
        <dbReference type="ChEBI" id="CHEBI:57287"/>
        <dbReference type="ChEBI" id="CHEBI:57783"/>
        <dbReference type="ChEBI" id="CHEBI:58349"/>
        <dbReference type="ChEBI" id="CHEBI:77396"/>
        <dbReference type="ChEBI" id="CHEBI:83139"/>
        <dbReference type="EC" id="1.2.1.84"/>
    </reaction>
</comment>
<evidence type="ECO:0000256" key="11">
    <source>
        <dbReference type="SAM" id="MobiDB-lite"/>
    </source>
</evidence>
<dbReference type="Pfam" id="PF03015">
    <property type="entry name" value="Sterile"/>
    <property type="match status" value="1"/>
</dbReference>
<evidence type="ECO:0000256" key="5">
    <source>
        <dbReference type="ARBA" id="ARBA00022857"/>
    </source>
</evidence>
<dbReference type="GO" id="GO:0035336">
    <property type="term" value="P:long-chain fatty-acyl-CoA metabolic process"/>
    <property type="evidence" value="ECO:0007669"/>
    <property type="project" value="TreeGrafter"/>
</dbReference>
<evidence type="ECO:0000256" key="4">
    <source>
        <dbReference type="ARBA" id="ARBA00022692"/>
    </source>
</evidence>
<dbReference type="AlphaFoldDB" id="A0A6P8ZMR0"/>
<feature type="region of interest" description="Disordered" evidence="11">
    <location>
        <begin position="1"/>
        <end position="98"/>
    </location>
</feature>
<evidence type="ECO:0000313" key="15">
    <source>
        <dbReference type="RefSeq" id="XP_034241039.1"/>
    </source>
</evidence>
<evidence type="ECO:0000256" key="3">
    <source>
        <dbReference type="ARBA" id="ARBA00022516"/>
    </source>
</evidence>
<dbReference type="SUPFAM" id="SSF51735">
    <property type="entry name" value="NAD(P)-binding Rossmann-fold domains"/>
    <property type="match status" value="1"/>
</dbReference>
<dbReference type="CDD" id="cd05236">
    <property type="entry name" value="FAR-N_SDR_e"/>
    <property type="match status" value="1"/>
</dbReference>
<evidence type="ECO:0000256" key="9">
    <source>
        <dbReference type="ARBA" id="ARBA00052530"/>
    </source>
</evidence>
<dbReference type="GO" id="GO:0016020">
    <property type="term" value="C:membrane"/>
    <property type="evidence" value="ECO:0007669"/>
    <property type="project" value="UniProtKB-SubCell"/>
</dbReference>
<evidence type="ECO:0000259" key="13">
    <source>
        <dbReference type="Pfam" id="PF07993"/>
    </source>
</evidence>
<proteinExistence type="inferred from homology"/>
<dbReference type="GeneID" id="117645165"/>
<keyword evidence="10" id="KW-0560">Oxidoreductase</keyword>
<keyword evidence="3 10" id="KW-0444">Lipid biosynthesis</keyword>
<dbReference type="InterPro" id="IPR026055">
    <property type="entry name" value="FAR"/>
</dbReference>
<gene>
    <name evidence="15" type="primary">LOC117645165</name>
</gene>
<reference evidence="15" key="1">
    <citation type="submission" date="2025-08" db="UniProtKB">
        <authorList>
            <consortium name="RefSeq"/>
        </authorList>
    </citation>
    <scope>IDENTIFICATION</scope>
    <source>
        <tissue evidence="15">Total insect</tissue>
    </source>
</reference>
<organism evidence="15">
    <name type="scientific">Thrips palmi</name>
    <name type="common">Melon thrips</name>
    <dbReference type="NCBI Taxonomy" id="161013"/>
    <lineage>
        <taxon>Eukaryota</taxon>
        <taxon>Metazoa</taxon>
        <taxon>Ecdysozoa</taxon>
        <taxon>Arthropoda</taxon>
        <taxon>Hexapoda</taxon>
        <taxon>Insecta</taxon>
        <taxon>Pterygota</taxon>
        <taxon>Neoptera</taxon>
        <taxon>Paraneoptera</taxon>
        <taxon>Thysanoptera</taxon>
        <taxon>Terebrantia</taxon>
        <taxon>Thripoidea</taxon>
        <taxon>Thripidae</taxon>
        <taxon>Thrips</taxon>
    </lineage>
</organism>
<dbReference type="InterPro" id="IPR036291">
    <property type="entry name" value="NAD(P)-bd_dom_sf"/>
</dbReference>
<dbReference type="InterPro" id="IPR013120">
    <property type="entry name" value="FAR_NAD-bd"/>
</dbReference>
<dbReference type="InParanoid" id="A0A6P8ZMR0"/>
<comment type="similarity">
    <text evidence="2 10">Belongs to the fatty acyl-CoA reductase family.</text>
</comment>
<keyword evidence="8" id="KW-0472">Membrane</keyword>
<dbReference type="KEGG" id="tpal:117645165"/>
<feature type="domain" description="Thioester reductase (TE)" evidence="13">
    <location>
        <begin position="142"/>
        <end position="412"/>
    </location>
</feature>
<keyword evidence="14" id="KW-1185">Reference proteome</keyword>